<dbReference type="InterPro" id="IPR006680">
    <property type="entry name" value="Amidohydro-rel"/>
</dbReference>
<dbReference type="EMBL" id="CDMC01000021">
    <property type="protein sequence ID" value="CEL10908.1"/>
    <property type="molecule type" value="Genomic_DNA"/>
</dbReference>
<dbReference type="Pfam" id="PF04909">
    <property type="entry name" value="Amidohydro_2"/>
    <property type="match status" value="1"/>
</dbReference>
<dbReference type="PANTHER" id="PTHR21240">
    <property type="entry name" value="2-AMINO-3-CARBOXYLMUCONATE-6-SEMIALDEHYDE DECARBOXYLASE"/>
    <property type="match status" value="1"/>
</dbReference>
<dbReference type="InterPro" id="IPR032465">
    <property type="entry name" value="ACMSD"/>
</dbReference>
<gene>
    <name evidence="10" type="ORF">ASPCAL14015</name>
</gene>
<dbReference type="EC" id="4.1.1.52" evidence="7"/>
<dbReference type="GO" id="GO:0047596">
    <property type="term" value="F:6-methylsalicylate decarboxylase activity"/>
    <property type="evidence" value="ECO:0007669"/>
    <property type="project" value="UniProtKB-EC"/>
</dbReference>
<keyword evidence="11" id="KW-1185">Reference proteome</keyword>
<organism evidence="10 11">
    <name type="scientific">Aspergillus calidoustus</name>
    <dbReference type="NCBI Taxonomy" id="454130"/>
    <lineage>
        <taxon>Eukaryota</taxon>
        <taxon>Fungi</taxon>
        <taxon>Dikarya</taxon>
        <taxon>Ascomycota</taxon>
        <taxon>Pezizomycotina</taxon>
        <taxon>Eurotiomycetes</taxon>
        <taxon>Eurotiomycetidae</taxon>
        <taxon>Eurotiales</taxon>
        <taxon>Aspergillaceae</taxon>
        <taxon>Aspergillus</taxon>
        <taxon>Aspergillus subgen. Nidulantes</taxon>
    </lineage>
</organism>
<evidence type="ECO:0000256" key="2">
    <source>
        <dbReference type="ARBA" id="ARBA00022723"/>
    </source>
</evidence>
<evidence type="ECO:0000313" key="11">
    <source>
        <dbReference type="Proteomes" id="UP000054771"/>
    </source>
</evidence>
<sequence length="345" mass="37448">MLTAFAALASVRAQGQELPYKIDTHHHFIPESYRAAVERAGGDPVGLPTPPWTPQSSLENMAANGVRKAILSVTAPGVPTVPDIDGGRALAREINEYAAALREEYPDSFGFFASLPSLLDTEGALAEIEYALNVLKADGVTLFTRYGDGTHYLGHSVFDPIWSALDARTATVFIHPTHQVNATAISPSLPQPLIDYPHETTRTAVDLIASNTTRRFPNVKRILSHAGGSLPYLISRVATISDASASEGTRVGGFGKTGPEVREDFRSFYYDLALSSDPAVLDMLLRLVPSGRIVYGSDFPYARPNAITAFREDLDAYDLGEELREMVYHKNAESLLASGRTVNGR</sequence>
<comment type="catalytic activity">
    <reaction evidence="6">
        <text>6-methylsalicylate + H(+) = 3-methylphenol + CO2</text>
        <dbReference type="Rhea" id="RHEA:23112"/>
        <dbReference type="ChEBI" id="CHEBI:15378"/>
        <dbReference type="ChEBI" id="CHEBI:16526"/>
        <dbReference type="ChEBI" id="CHEBI:17231"/>
        <dbReference type="ChEBI" id="CHEBI:36658"/>
        <dbReference type="EC" id="4.1.1.52"/>
    </reaction>
    <physiologicalReaction direction="left-to-right" evidence="6">
        <dbReference type="Rhea" id="RHEA:23113"/>
    </physiologicalReaction>
</comment>
<dbReference type="GO" id="GO:0005829">
    <property type="term" value="C:cytosol"/>
    <property type="evidence" value="ECO:0007669"/>
    <property type="project" value="TreeGrafter"/>
</dbReference>
<evidence type="ECO:0000259" key="9">
    <source>
        <dbReference type="Pfam" id="PF04909"/>
    </source>
</evidence>
<keyword evidence="4" id="KW-0862">Zinc</keyword>
<evidence type="ECO:0000256" key="6">
    <source>
        <dbReference type="ARBA" id="ARBA00036832"/>
    </source>
</evidence>
<dbReference type="OMA" id="THYLGHS"/>
<dbReference type="AlphaFoldDB" id="A0A0U5CIW1"/>
<dbReference type="SUPFAM" id="SSF51556">
    <property type="entry name" value="Metallo-dependent hydrolases"/>
    <property type="match status" value="1"/>
</dbReference>
<comment type="similarity">
    <text evidence="1">Belongs to the metallo-dependent hydrolases superfamily. ACMSD family.</text>
</comment>
<evidence type="ECO:0000256" key="5">
    <source>
        <dbReference type="ARBA" id="ARBA00023239"/>
    </source>
</evidence>
<dbReference type="InterPro" id="IPR032466">
    <property type="entry name" value="Metal_Hydrolase"/>
</dbReference>
<evidence type="ECO:0000256" key="3">
    <source>
        <dbReference type="ARBA" id="ARBA00022793"/>
    </source>
</evidence>
<keyword evidence="3 8" id="KW-0210">Decarboxylase</keyword>
<dbReference type="GO" id="GO:0019748">
    <property type="term" value="P:secondary metabolic process"/>
    <property type="evidence" value="ECO:0007669"/>
    <property type="project" value="TreeGrafter"/>
</dbReference>
<dbReference type="GO" id="GO:0046872">
    <property type="term" value="F:metal ion binding"/>
    <property type="evidence" value="ECO:0007669"/>
    <property type="project" value="UniProtKB-KW"/>
</dbReference>
<protein>
    <recommendedName>
        <fullName evidence="7">6-methylsalicylate decarboxylase</fullName>
        <ecNumber evidence="7">4.1.1.52</ecNumber>
    </recommendedName>
</protein>
<evidence type="ECO:0000256" key="7">
    <source>
        <dbReference type="ARBA" id="ARBA00038889"/>
    </source>
</evidence>
<keyword evidence="5 8" id="KW-0456">Lyase</keyword>
<dbReference type="GO" id="GO:0016787">
    <property type="term" value="F:hydrolase activity"/>
    <property type="evidence" value="ECO:0007669"/>
    <property type="project" value="InterPro"/>
</dbReference>
<proteinExistence type="inferred from homology"/>
<evidence type="ECO:0000256" key="4">
    <source>
        <dbReference type="ARBA" id="ARBA00022833"/>
    </source>
</evidence>
<evidence type="ECO:0000256" key="8">
    <source>
        <dbReference type="RuleBase" id="RU366045"/>
    </source>
</evidence>
<evidence type="ECO:0000313" key="10">
    <source>
        <dbReference type="EMBL" id="CEL10908.1"/>
    </source>
</evidence>
<dbReference type="STRING" id="454130.A0A0U5CIW1"/>
<keyword evidence="2" id="KW-0479">Metal-binding</keyword>
<name>A0A0U5CIW1_ASPCI</name>
<reference evidence="11" key="1">
    <citation type="journal article" date="2016" name="Genome Announc.">
        <title>Draft genome sequences of fungus Aspergillus calidoustus.</title>
        <authorList>
            <person name="Horn F."/>
            <person name="Linde J."/>
            <person name="Mattern D.J."/>
            <person name="Walther G."/>
            <person name="Guthke R."/>
            <person name="Scherlach K."/>
            <person name="Martin K."/>
            <person name="Brakhage A.A."/>
            <person name="Petzke L."/>
            <person name="Valiante V."/>
        </authorList>
    </citation>
    <scope>NUCLEOTIDE SEQUENCE [LARGE SCALE GENOMIC DNA]</scope>
    <source>
        <strain evidence="11">SF006504</strain>
    </source>
</reference>
<evidence type="ECO:0000256" key="1">
    <source>
        <dbReference type="ARBA" id="ARBA00005871"/>
    </source>
</evidence>
<dbReference type="OrthoDB" id="2832284at2759"/>
<feature type="domain" description="Amidohydrolase-related" evidence="9">
    <location>
        <begin position="22"/>
        <end position="336"/>
    </location>
</feature>
<dbReference type="Proteomes" id="UP000054771">
    <property type="component" value="Unassembled WGS sequence"/>
</dbReference>
<accession>A0A0U5CIW1</accession>
<dbReference type="Gene3D" id="3.20.20.140">
    <property type="entry name" value="Metal-dependent hydrolases"/>
    <property type="match status" value="1"/>
</dbReference>
<dbReference type="PANTHER" id="PTHR21240:SF29">
    <property type="entry name" value="AMIDOHYDROLASE-RELATED DOMAIN-CONTAINING PROTEIN"/>
    <property type="match status" value="1"/>
</dbReference>